<organism evidence="3">
    <name type="scientific">Sesamum latifolium</name>
    <dbReference type="NCBI Taxonomy" id="2727402"/>
    <lineage>
        <taxon>Eukaryota</taxon>
        <taxon>Viridiplantae</taxon>
        <taxon>Streptophyta</taxon>
        <taxon>Embryophyta</taxon>
        <taxon>Tracheophyta</taxon>
        <taxon>Spermatophyta</taxon>
        <taxon>Magnoliopsida</taxon>
        <taxon>eudicotyledons</taxon>
        <taxon>Gunneridae</taxon>
        <taxon>Pentapetalae</taxon>
        <taxon>asterids</taxon>
        <taxon>lamiids</taxon>
        <taxon>Lamiales</taxon>
        <taxon>Pedaliaceae</taxon>
        <taxon>Sesamum</taxon>
    </lineage>
</organism>
<accession>A0AAW2Y839</accession>
<dbReference type="CDD" id="cd00303">
    <property type="entry name" value="retropepsin_like"/>
    <property type="match status" value="1"/>
</dbReference>
<dbReference type="EMBL" id="JACGWN010000001">
    <property type="protein sequence ID" value="KAL0461914.1"/>
    <property type="molecule type" value="Genomic_DNA"/>
</dbReference>
<gene>
    <name evidence="3" type="ORF">Slati_0079000</name>
</gene>
<comment type="caution">
    <text evidence="3">The sequence shown here is derived from an EMBL/GenBank/DDBJ whole genome shotgun (WGS) entry which is preliminary data.</text>
</comment>
<reference evidence="3" key="1">
    <citation type="submission" date="2020-06" db="EMBL/GenBank/DDBJ databases">
        <authorList>
            <person name="Li T."/>
            <person name="Hu X."/>
            <person name="Zhang T."/>
            <person name="Song X."/>
            <person name="Zhang H."/>
            <person name="Dai N."/>
            <person name="Sheng W."/>
            <person name="Hou X."/>
            <person name="Wei L."/>
        </authorList>
    </citation>
    <scope>NUCLEOTIDE SEQUENCE</scope>
    <source>
        <strain evidence="3">KEN1</strain>
        <tissue evidence="3">Leaf</tissue>
    </source>
</reference>
<dbReference type="InterPro" id="IPR041577">
    <property type="entry name" value="RT_RNaseH_2"/>
</dbReference>
<sequence>MLIFNKNLDELFFMMKFISGLKEENKGYVATMNPTTLDQAIVLARRQENMVNALFRKTNQHQKNNQNRTPFKPPNKSLPYKPSFKPSLKPIDENPQSRRFLTEAEVRARKEKNLCYKCDEPYSPGHRCRIRQVHMLLTKEEAKAYEEGDEPSEELHDEENAIVAVYIMSESVNSQTLRVNVRVANGEKVMSNFICPSFCWEIQGYHFSHPVRVLKLGGYDCVLGCDWLSTKNPIGLDFHQLQDIFQEPKNLPPERAIEHNIEFMPDVIPRKQHPYRYAYGQKTEIERIVKMLDSGIIRTSQSSFASLVLLVKKNDGGMGTTHDSPKESTGSIKAAPTLCQTEKFIKGYGVLSKPLTSLLKKDAFIWNPEAEAAFEDLKKVMTNAPVLALPNFFQPFVVEIDAVERDRTVLMQKGRPIAYLSKALYKKGVITGLLMHCPEWSMTGENLTAIPSLPSYEKRILRRQGRVCVGSHGGIKEKIIKSLYDSAFGGHSDPNMRMFPTLACYSHYLSPAKSGPVSPWILLKGCHLLKGMTQSWMDHGHQIEGEIEIGGELGQLKRNGAVLKSAETGNASTHGMRL</sequence>
<reference evidence="3" key="2">
    <citation type="journal article" date="2024" name="Plant">
        <title>Genomic evolution and insights into agronomic trait innovations of Sesamum species.</title>
        <authorList>
            <person name="Miao H."/>
            <person name="Wang L."/>
            <person name="Qu L."/>
            <person name="Liu H."/>
            <person name="Sun Y."/>
            <person name="Le M."/>
            <person name="Wang Q."/>
            <person name="Wei S."/>
            <person name="Zheng Y."/>
            <person name="Lin W."/>
            <person name="Duan Y."/>
            <person name="Cao H."/>
            <person name="Xiong S."/>
            <person name="Wang X."/>
            <person name="Wei L."/>
            <person name="Li C."/>
            <person name="Ma Q."/>
            <person name="Ju M."/>
            <person name="Zhao R."/>
            <person name="Li G."/>
            <person name="Mu C."/>
            <person name="Tian Q."/>
            <person name="Mei H."/>
            <person name="Zhang T."/>
            <person name="Gao T."/>
            <person name="Zhang H."/>
        </authorList>
    </citation>
    <scope>NUCLEOTIDE SEQUENCE</scope>
    <source>
        <strain evidence="3">KEN1</strain>
    </source>
</reference>
<evidence type="ECO:0000313" key="3">
    <source>
        <dbReference type="EMBL" id="KAL0461914.1"/>
    </source>
</evidence>
<dbReference type="Pfam" id="PF08284">
    <property type="entry name" value="RVP_2"/>
    <property type="match status" value="1"/>
</dbReference>
<dbReference type="Gene3D" id="3.30.70.270">
    <property type="match status" value="1"/>
</dbReference>
<dbReference type="AlphaFoldDB" id="A0AAW2Y839"/>
<dbReference type="Gene3D" id="3.10.10.10">
    <property type="entry name" value="HIV Type 1 Reverse Transcriptase, subunit A, domain 1"/>
    <property type="match status" value="1"/>
</dbReference>
<dbReference type="Pfam" id="PF17919">
    <property type="entry name" value="RT_RNaseH_2"/>
    <property type="match status" value="1"/>
</dbReference>
<evidence type="ECO:0000256" key="1">
    <source>
        <dbReference type="SAM" id="MobiDB-lite"/>
    </source>
</evidence>
<evidence type="ECO:0000259" key="2">
    <source>
        <dbReference type="Pfam" id="PF17919"/>
    </source>
</evidence>
<protein>
    <submittedName>
        <fullName evidence="3">Retrovirus-related Pol polyprotein from transposon.6</fullName>
    </submittedName>
</protein>
<feature type="domain" description="Reverse transcriptase/retrotransposon-derived protein RNase H-like" evidence="2">
    <location>
        <begin position="366"/>
        <end position="425"/>
    </location>
</feature>
<dbReference type="InterPro" id="IPR043128">
    <property type="entry name" value="Rev_trsase/Diguanyl_cyclase"/>
</dbReference>
<proteinExistence type="predicted"/>
<dbReference type="PANTHER" id="PTHR33064">
    <property type="entry name" value="POL PROTEIN"/>
    <property type="match status" value="1"/>
</dbReference>
<dbReference type="InterPro" id="IPR043502">
    <property type="entry name" value="DNA/RNA_pol_sf"/>
</dbReference>
<dbReference type="InterPro" id="IPR051320">
    <property type="entry name" value="Viral_Replic_Matur_Polypro"/>
</dbReference>
<dbReference type="PANTHER" id="PTHR33064:SF40">
    <property type="entry name" value="REVERSE TRANSCRIPTASE_RETROTRANSPOSON-DERIVED PROTEIN RNASE H-LIKE DOMAIN-CONTAINING PROTEIN"/>
    <property type="match status" value="1"/>
</dbReference>
<dbReference type="SUPFAM" id="SSF56672">
    <property type="entry name" value="DNA/RNA polymerases"/>
    <property type="match status" value="1"/>
</dbReference>
<feature type="region of interest" description="Disordered" evidence="1">
    <location>
        <begin position="58"/>
        <end position="98"/>
    </location>
</feature>
<name>A0AAW2Y839_9LAMI</name>